<comment type="similarity">
    <text evidence="3 9">Belongs to the polysaccharide lyase 1 family.</text>
</comment>
<sequence length="262" mass="29806">MKGEYYLVTGNSDDDVVNLKSGTLCHAVIKKKPLWIIFANDMHIKLSQELMIQSHKTIDSRGAKVHIGHEYSITLQFVHNVIIHNIRVYYIVACRDGLIRDSENHFGYREVPNGDRISIFGSSKILLDHISISACEDGLIDAVQDNQQVLCTRIRMEELDMEIRRRLDLIHIRFKFGFGVGVITGRVEYDPDRVWFSSKIRSWTGTTIGLAELVFGSCTNQPPSSISELMTNPWFETSCALCLLFLSFCPFVSEGEKGNFRV</sequence>
<feature type="domain" description="Pectate lyase" evidence="10">
    <location>
        <begin position="41"/>
        <end position="221"/>
    </location>
</feature>
<name>A0ABR2FRE3_9ROSI</name>
<keyword evidence="5 9" id="KW-0479">Metal-binding</keyword>
<organism evidence="11 12">
    <name type="scientific">Hibiscus sabdariffa</name>
    <name type="common">roselle</name>
    <dbReference type="NCBI Taxonomy" id="183260"/>
    <lineage>
        <taxon>Eukaryota</taxon>
        <taxon>Viridiplantae</taxon>
        <taxon>Streptophyta</taxon>
        <taxon>Embryophyta</taxon>
        <taxon>Tracheophyta</taxon>
        <taxon>Spermatophyta</taxon>
        <taxon>Magnoliopsida</taxon>
        <taxon>eudicotyledons</taxon>
        <taxon>Gunneridae</taxon>
        <taxon>Pentapetalae</taxon>
        <taxon>rosids</taxon>
        <taxon>malvids</taxon>
        <taxon>Malvales</taxon>
        <taxon>Malvaceae</taxon>
        <taxon>Malvoideae</taxon>
        <taxon>Hibiscus</taxon>
    </lineage>
</organism>
<protein>
    <recommendedName>
        <fullName evidence="4 9">Pectate lyase</fullName>
        <ecNumber evidence="4 9">4.2.2.2</ecNumber>
    </recommendedName>
</protein>
<evidence type="ECO:0000256" key="9">
    <source>
        <dbReference type="RuleBase" id="RU361123"/>
    </source>
</evidence>
<evidence type="ECO:0000259" key="10">
    <source>
        <dbReference type="SMART" id="SM00656"/>
    </source>
</evidence>
<comment type="caution">
    <text evidence="11">The sequence shown here is derived from an EMBL/GenBank/DDBJ whole genome shotgun (WGS) entry which is preliminary data.</text>
</comment>
<accession>A0ABR2FRE3</accession>
<dbReference type="SUPFAM" id="SSF51126">
    <property type="entry name" value="Pectin lyase-like"/>
    <property type="match status" value="1"/>
</dbReference>
<dbReference type="InterPro" id="IPR045032">
    <property type="entry name" value="PEL"/>
</dbReference>
<evidence type="ECO:0000256" key="2">
    <source>
        <dbReference type="ARBA" id="ARBA00005220"/>
    </source>
</evidence>
<keyword evidence="6" id="KW-0732">Signal</keyword>
<keyword evidence="7 9" id="KW-0106">Calcium</keyword>
<comment type="catalytic activity">
    <reaction evidence="1 9">
        <text>Eliminative cleavage of (1-&gt;4)-alpha-D-galacturonan to give oligosaccharides with 4-deoxy-alpha-D-galact-4-enuronosyl groups at their non-reducing ends.</text>
        <dbReference type="EC" id="4.2.2.2"/>
    </reaction>
</comment>
<dbReference type="PANTHER" id="PTHR31683:SF184">
    <property type="entry name" value="PECTATE LYASE"/>
    <property type="match status" value="1"/>
</dbReference>
<gene>
    <name evidence="11" type="ORF">V6N12_021283</name>
</gene>
<evidence type="ECO:0000256" key="1">
    <source>
        <dbReference type="ARBA" id="ARBA00000695"/>
    </source>
</evidence>
<reference evidence="11 12" key="1">
    <citation type="journal article" date="2024" name="G3 (Bethesda)">
        <title>Genome assembly of Hibiscus sabdariffa L. provides insights into metabolisms of medicinal natural products.</title>
        <authorList>
            <person name="Kim T."/>
        </authorList>
    </citation>
    <scope>NUCLEOTIDE SEQUENCE [LARGE SCALE GENOMIC DNA]</scope>
    <source>
        <strain evidence="11">TK-2024</strain>
        <tissue evidence="11">Old leaves</tissue>
    </source>
</reference>
<evidence type="ECO:0000313" key="12">
    <source>
        <dbReference type="Proteomes" id="UP001472677"/>
    </source>
</evidence>
<keyword evidence="12" id="KW-1185">Reference proteome</keyword>
<dbReference type="PANTHER" id="PTHR31683">
    <property type="entry name" value="PECTATE LYASE 18-RELATED"/>
    <property type="match status" value="1"/>
</dbReference>
<comment type="pathway">
    <text evidence="2 9">Glycan metabolism; pectin degradation; 2-dehydro-3-deoxy-D-gluconate from pectin: step 2/5.</text>
</comment>
<evidence type="ECO:0000256" key="4">
    <source>
        <dbReference type="ARBA" id="ARBA00012272"/>
    </source>
</evidence>
<dbReference type="EC" id="4.2.2.2" evidence="4 9"/>
<dbReference type="InterPro" id="IPR012334">
    <property type="entry name" value="Pectin_lyas_fold"/>
</dbReference>
<dbReference type="InterPro" id="IPR002022">
    <property type="entry name" value="Pec_lyase"/>
</dbReference>
<dbReference type="EMBL" id="JBBPBM010000004">
    <property type="protein sequence ID" value="KAK8586757.1"/>
    <property type="molecule type" value="Genomic_DNA"/>
</dbReference>
<evidence type="ECO:0000256" key="7">
    <source>
        <dbReference type="ARBA" id="ARBA00022837"/>
    </source>
</evidence>
<dbReference type="PRINTS" id="PR00807">
    <property type="entry name" value="AMBALLERGEN"/>
</dbReference>
<comment type="cofactor">
    <cofactor evidence="9">
        <name>Ca(2+)</name>
        <dbReference type="ChEBI" id="CHEBI:29108"/>
    </cofactor>
    <text evidence="9">Binds 1 Ca(2+) ion. Required for its activity.</text>
</comment>
<evidence type="ECO:0000256" key="5">
    <source>
        <dbReference type="ARBA" id="ARBA00022723"/>
    </source>
</evidence>
<evidence type="ECO:0000256" key="6">
    <source>
        <dbReference type="ARBA" id="ARBA00022729"/>
    </source>
</evidence>
<evidence type="ECO:0000256" key="3">
    <source>
        <dbReference type="ARBA" id="ARBA00010980"/>
    </source>
</evidence>
<dbReference type="Proteomes" id="UP001472677">
    <property type="component" value="Unassembled WGS sequence"/>
</dbReference>
<evidence type="ECO:0000256" key="8">
    <source>
        <dbReference type="ARBA" id="ARBA00023239"/>
    </source>
</evidence>
<evidence type="ECO:0000313" key="11">
    <source>
        <dbReference type="EMBL" id="KAK8586757.1"/>
    </source>
</evidence>
<dbReference type="Gene3D" id="2.160.20.10">
    <property type="entry name" value="Single-stranded right-handed beta-helix, Pectin lyase-like"/>
    <property type="match status" value="1"/>
</dbReference>
<dbReference type="InterPro" id="IPR018082">
    <property type="entry name" value="AmbAllergen"/>
</dbReference>
<dbReference type="InterPro" id="IPR011050">
    <property type="entry name" value="Pectin_lyase_fold/virulence"/>
</dbReference>
<dbReference type="SMART" id="SM00656">
    <property type="entry name" value="Amb_all"/>
    <property type="match status" value="1"/>
</dbReference>
<keyword evidence="8 9" id="KW-0456">Lyase</keyword>
<proteinExistence type="inferred from homology"/>